<protein>
    <recommendedName>
        <fullName evidence="4">Tetratricopeptide repeat-containing protein</fullName>
    </recommendedName>
</protein>
<evidence type="ECO:0000313" key="2">
    <source>
        <dbReference type="EMBL" id="MEA1081048.1"/>
    </source>
</evidence>
<name>A0ABU5NZ01_9GAMM</name>
<dbReference type="Gene3D" id="1.25.40.10">
    <property type="entry name" value="Tetratricopeptide repeat domain"/>
    <property type="match status" value="1"/>
</dbReference>
<proteinExistence type="predicted"/>
<feature type="chain" id="PRO_5047102031" description="Tetratricopeptide repeat-containing protein" evidence="1">
    <location>
        <begin position="21"/>
        <end position="328"/>
    </location>
</feature>
<comment type="caution">
    <text evidence="2">The sequence shown here is derived from an EMBL/GenBank/DDBJ whole genome shotgun (WGS) entry which is preliminary data.</text>
</comment>
<dbReference type="SUPFAM" id="SSF48452">
    <property type="entry name" value="TPR-like"/>
    <property type="match status" value="1"/>
</dbReference>
<reference evidence="2 3" key="1">
    <citation type="submission" date="2023-12" db="EMBL/GenBank/DDBJ databases">
        <title>Marinobacter qingdaonensis sp. nov., isolated from the intertidal sediment of Qingdao, PR China.</title>
        <authorList>
            <person name="Li Y."/>
        </authorList>
    </citation>
    <scope>NUCLEOTIDE SEQUENCE [LARGE SCALE GENOMIC DNA]</scope>
    <source>
        <strain evidence="2 3">ASW11-75</strain>
    </source>
</reference>
<dbReference type="EMBL" id="JAYDCJ010000003">
    <property type="protein sequence ID" value="MEA1081048.1"/>
    <property type="molecule type" value="Genomic_DNA"/>
</dbReference>
<dbReference type="RefSeq" id="WP_322855525.1">
    <property type="nucleotide sequence ID" value="NZ_JAYDCJ010000003.1"/>
</dbReference>
<dbReference type="InterPro" id="IPR011990">
    <property type="entry name" value="TPR-like_helical_dom_sf"/>
</dbReference>
<evidence type="ECO:0000256" key="1">
    <source>
        <dbReference type="SAM" id="SignalP"/>
    </source>
</evidence>
<evidence type="ECO:0008006" key="4">
    <source>
        <dbReference type="Google" id="ProtNLM"/>
    </source>
</evidence>
<gene>
    <name evidence="2" type="ORF">U5822_10230</name>
</gene>
<keyword evidence="1" id="KW-0732">Signal</keyword>
<accession>A0ABU5NZ01</accession>
<sequence>MLKPTLFLTALLLATQPVLAAGDWQPYPETLTSFDYSEDSLGHHWQDLTGGFRGPLPTTDTLKADAERWPELYELTRQHLQALPETHPELAFLAEGEPSDHFDAYAEQLRRTWSLLFNGQFQQARELGMALGPAGYFPALYAQALYATLVETDESTRQRLLEEVIHRTRDIMPKAPDHPMIRFGNAYGKARILEQLSASEAIATGYTSEVKDTLTTLLEENPDNIYALTLYAGVHAGIIEKAGSLVARLTYGAKESEMETLFTEAIDLAPHYPAVYYEYARARLKVDGEDGHDEALALLEKTRDMTPDSAEEALILRATQRLRQGLAN</sequence>
<organism evidence="2 3">
    <name type="scientific">Marinobacter qingdaonensis</name>
    <dbReference type="NCBI Taxonomy" id="3108486"/>
    <lineage>
        <taxon>Bacteria</taxon>
        <taxon>Pseudomonadati</taxon>
        <taxon>Pseudomonadota</taxon>
        <taxon>Gammaproteobacteria</taxon>
        <taxon>Pseudomonadales</taxon>
        <taxon>Marinobacteraceae</taxon>
        <taxon>Marinobacter</taxon>
    </lineage>
</organism>
<keyword evidence="3" id="KW-1185">Reference proteome</keyword>
<feature type="signal peptide" evidence="1">
    <location>
        <begin position="1"/>
        <end position="20"/>
    </location>
</feature>
<dbReference type="Proteomes" id="UP001305746">
    <property type="component" value="Unassembled WGS sequence"/>
</dbReference>
<evidence type="ECO:0000313" key="3">
    <source>
        <dbReference type="Proteomes" id="UP001305746"/>
    </source>
</evidence>